<dbReference type="EMBL" id="CAJVPY010000981">
    <property type="protein sequence ID" value="CAG8501858.1"/>
    <property type="molecule type" value="Genomic_DNA"/>
</dbReference>
<evidence type="ECO:0000313" key="1">
    <source>
        <dbReference type="EMBL" id="CAG8501858.1"/>
    </source>
</evidence>
<name>A0A9N8ZNS4_9GLOM</name>
<protein>
    <submittedName>
        <fullName evidence="1">24432_t:CDS:1</fullName>
    </submittedName>
</protein>
<gene>
    <name evidence="1" type="ORF">DERYTH_LOCUS2942</name>
</gene>
<dbReference type="AlphaFoldDB" id="A0A9N8ZNS4"/>
<proteinExistence type="predicted"/>
<reference evidence="1" key="1">
    <citation type="submission" date="2021-06" db="EMBL/GenBank/DDBJ databases">
        <authorList>
            <person name="Kallberg Y."/>
            <person name="Tangrot J."/>
            <person name="Rosling A."/>
        </authorList>
    </citation>
    <scope>NUCLEOTIDE SEQUENCE</scope>
    <source>
        <strain evidence="1">MA453B</strain>
    </source>
</reference>
<keyword evidence="2" id="KW-1185">Reference proteome</keyword>
<dbReference type="OrthoDB" id="2422837at2759"/>
<accession>A0A9N8ZNS4</accession>
<organism evidence="1 2">
    <name type="scientific">Dentiscutata erythropus</name>
    <dbReference type="NCBI Taxonomy" id="1348616"/>
    <lineage>
        <taxon>Eukaryota</taxon>
        <taxon>Fungi</taxon>
        <taxon>Fungi incertae sedis</taxon>
        <taxon>Mucoromycota</taxon>
        <taxon>Glomeromycotina</taxon>
        <taxon>Glomeromycetes</taxon>
        <taxon>Diversisporales</taxon>
        <taxon>Gigasporaceae</taxon>
        <taxon>Dentiscutata</taxon>
    </lineage>
</organism>
<evidence type="ECO:0000313" key="2">
    <source>
        <dbReference type="Proteomes" id="UP000789405"/>
    </source>
</evidence>
<comment type="caution">
    <text evidence="1">The sequence shown here is derived from an EMBL/GenBank/DDBJ whole genome shotgun (WGS) entry which is preliminary data.</text>
</comment>
<dbReference type="Proteomes" id="UP000789405">
    <property type="component" value="Unassembled WGS sequence"/>
</dbReference>
<sequence length="83" mass="9751">MCYVKALLKIANEDEFDFSKLCFASFIEPNMFDEPLNEQPQIIDKTNELTAPETEINEFTETNKFTDLENELYSLTKRQSFID</sequence>